<sequence>MKVNYYKFEKNSFLDRLNENITYDLLYASSSPTPYAVGIDFVTLSLDTRNVSEYELGSGPYFLRSLTHQRARFREKSTAYKVTQSLASVQLRGVNLSFFLDRMLRKVYPILRKKLVSVSKNINYSSQWIQTLADFNLYFRFGFKYGVQNWNQPVHICYFMKGELEQASYYLILMGYLFRNK</sequence>
<dbReference type="EMBL" id="KC121006">
    <property type="protein sequence ID" value="AFZ64070.1"/>
    <property type="molecule type" value="Genomic_DNA"/>
</dbReference>
<gene>
    <name evidence="1" type="primary">orf181</name>
</gene>
<organism evidence="1">
    <name type="scientific">Phalansterium sp. PJK-2012</name>
    <dbReference type="NCBI Taxonomy" id="1267188"/>
    <lineage>
        <taxon>Eukaryota</taxon>
        <taxon>Amoebozoa</taxon>
        <taxon>Evosea</taxon>
        <taxon>Variosea</taxon>
        <taxon>Phalansterium</taxon>
    </lineage>
</organism>
<name>T1QDX8_9EUKA</name>
<keyword evidence="1" id="KW-0496">Mitochondrion</keyword>
<accession>T1QDX8</accession>
<reference evidence="1" key="1">
    <citation type="journal article" date="2013" name="Protist Genomics">
        <title>The complete mitochondrial genome from an unidentified Phalansterium species.</title>
        <authorList>
            <person name="Pombert J.-F."/>
            <person name="Smirnov A."/>
            <person name="James E.R."/>
            <person name="Janouskovec J."/>
            <person name="Gray M.W."/>
            <person name="Keeling P.J."/>
        </authorList>
    </citation>
    <scope>NUCLEOTIDE SEQUENCE</scope>
    <source>
        <strain evidence="1">UTEX1284</strain>
    </source>
</reference>
<proteinExistence type="predicted"/>
<evidence type="ECO:0000313" key="1">
    <source>
        <dbReference type="EMBL" id="AFZ64070.1"/>
    </source>
</evidence>
<dbReference type="AlphaFoldDB" id="T1QDX8"/>
<geneLocation type="mitochondrion" evidence="1"/>
<protein>
    <submittedName>
        <fullName evidence="1">Uncharacterized protein</fullName>
    </submittedName>
</protein>